<keyword evidence="6" id="KW-0067">ATP-binding</keyword>
<comment type="catalytic activity">
    <reaction evidence="12 13">
        <text>2-[(2R,5Z)-2-carboxy-4-methylthiazol-5(2H)-ylidene]ethyl phosphate + 4-amino-2-methyl-5-(diphosphooxymethyl)pyrimidine + 2 H(+) = thiamine phosphate + CO2 + diphosphate</text>
        <dbReference type="Rhea" id="RHEA:47844"/>
        <dbReference type="ChEBI" id="CHEBI:15378"/>
        <dbReference type="ChEBI" id="CHEBI:16526"/>
        <dbReference type="ChEBI" id="CHEBI:33019"/>
        <dbReference type="ChEBI" id="CHEBI:37575"/>
        <dbReference type="ChEBI" id="CHEBI:57841"/>
        <dbReference type="ChEBI" id="CHEBI:62899"/>
        <dbReference type="EC" id="2.5.1.3"/>
    </reaction>
</comment>
<keyword evidence="7 13" id="KW-0460">Magnesium</keyword>
<evidence type="ECO:0000256" key="10">
    <source>
        <dbReference type="ARBA" id="ARBA00047334"/>
    </source>
</evidence>
<evidence type="ECO:0000256" key="1">
    <source>
        <dbReference type="ARBA" id="ARBA00005165"/>
    </source>
</evidence>
<dbReference type="NCBIfam" id="NF002904">
    <property type="entry name" value="PRK03512.1"/>
    <property type="match status" value="1"/>
</dbReference>
<dbReference type="HAMAP" id="MF_00097">
    <property type="entry name" value="TMP_synthase"/>
    <property type="match status" value="1"/>
</dbReference>
<dbReference type="NCBIfam" id="TIGR00097">
    <property type="entry name" value="HMP-P_kinase"/>
    <property type="match status" value="1"/>
</dbReference>
<dbReference type="EC" id="2.5.1.3" evidence="13"/>
<evidence type="ECO:0000256" key="8">
    <source>
        <dbReference type="ARBA" id="ARBA00022977"/>
    </source>
</evidence>
<dbReference type="PANTHER" id="PTHR20858">
    <property type="entry name" value="PHOSPHOMETHYLPYRIMIDINE KINASE"/>
    <property type="match status" value="1"/>
</dbReference>
<evidence type="ECO:0000256" key="3">
    <source>
        <dbReference type="ARBA" id="ARBA00022723"/>
    </source>
</evidence>
<evidence type="ECO:0000259" key="14">
    <source>
        <dbReference type="Pfam" id="PF02581"/>
    </source>
</evidence>
<sequence length="505" mass="53893">MTDQRPIIWSIAGSDSGGGAGIQADILTINAMGGHACTLITTLTAQNSVGVQSVVAVDAPMFQAQADALAADLPPAAIKIGLIAEPWQIRLLREWLRRWKTQWPDVPVVLDPVLVATSGDALSSAGTLQDLLRLLPEVDVLTPNLPELEALTASVVHSPKDAERAARSLLKTGCRAVLVKGGHGYTDDLKSPHSIDLLVSMDAVWRFTQPRIATKHTHGTGCTLSSAIATHLARGLSVPDACALASAFVQKGLQQAHATGAGAGTLERRQSTADWLQLARLPACDLPLTDHPAPEAFLPCTSTPHGIYPVVPDTQWLQRLLKAGAQVIQLRIKENDPERLLAEIRTAVQLGQQYGAQVFINDHWQLALELGAYGVHLGQEDLADADLAALRQAGVRLGVSTHGYAELLRAIALRPSYVALGHIFPTKTKQMPSQPQGLARLARYQALADEAGLPTVAIGGIKPHHLPNIRACGVRCVAVVTALTESDNPEQDLAEMNQALEAFND</sequence>
<evidence type="ECO:0000256" key="5">
    <source>
        <dbReference type="ARBA" id="ARBA00022777"/>
    </source>
</evidence>
<dbReference type="InterPro" id="IPR036206">
    <property type="entry name" value="ThiamineP_synth_sf"/>
</dbReference>
<comment type="catalytic activity">
    <reaction evidence="10 13">
        <text>4-methyl-5-(2-phosphooxyethyl)-thiazole + 4-amino-2-methyl-5-(diphosphooxymethyl)pyrimidine + H(+) = thiamine phosphate + diphosphate</text>
        <dbReference type="Rhea" id="RHEA:22328"/>
        <dbReference type="ChEBI" id="CHEBI:15378"/>
        <dbReference type="ChEBI" id="CHEBI:33019"/>
        <dbReference type="ChEBI" id="CHEBI:37575"/>
        <dbReference type="ChEBI" id="CHEBI:57841"/>
        <dbReference type="ChEBI" id="CHEBI:58296"/>
        <dbReference type="EC" id="2.5.1.3"/>
    </reaction>
</comment>
<dbReference type="Pfam" id="PF02581">
    <property type="entry name" value="TMP-TENI"/>
    <property type="match status" value="1"/>
</dbReference>
<evidence type="ECO:0000256" key="6">
    <source>
        <dbReference type="ARBA" id="ARBA00022840"/>
    </source>
</evidence>
<feature type="binding site" evidence="13">
    <location>
        <position position="362"/>
    </location>
    <ligand>
        <name>Mg(2+)</name>
        <dbReference type="ChEBI" id="CHEBI:18420"/>
    </ligand>
</feature>
<organism evidence="16">
    <name type="scientific">Salinispirillum sp. LH 10-3-1</name>
    <dbReference type="NCBI Taxonomy" id="2952525"/>
    <lineage>
        <taxon>Bacteria</taxon>
        <taxon>Pseudomonadati</taxon>
        <taxon>Pseudomonadota</taxon>
        <taxon>Gammaproteobacteria</taxon>
        <taxon>Oceanospirillales</taxon>
        <taxon>Saccharospirillaceae</taxon>
        <taxon>Salinispirillum</taxon>
    </lineage>
</organism>
<keyword evidence="5" id="KW-0418">Kinase</keyword>
<evidence type="ECO:0000259" key="15">
    <source>
        <dbReference type="Pfam" id="PF08543"/>
    </source>
</evidence>
<dbReference type="CDD" id="cd00564">
    <property type="entry name" value="TMP_TenI"/>
    <property type="match status" value="1"/>
</dbReference>
<proteinExistence type="inferred from homology"/>
<dbReference type="GO" id="GO:0005829">
    <property type="term" value="C:cytosol"/>
    <property type="evidence" value="ECO:0007669"/>
    <property type="project" value="TreeGrafter"/>
</dbReference>
<evidence type="ECO:0000256" key="12">
    <source>
        <dbReference type="ARBA" id="ARBA00047883"/>
    </source>
</evidence>
<accession>A0AB38YEM5</accession>
<dbReference type="InterPro" id="IPR013749">
    <property type="entry name" value="PM/HMP-P_kinase-1"/>
</dbReference>
<comment type="pathway">
    <text evidence="1 13">Cofactor biosynthesis; thiamine diphosphate biosynthesis; thiamine phosphate from 4-amino-2-methyl-5-diphosphomethylpyrimidine and 4-methyl-5-(2-phosphoethyl)-thiazole: step 1/1.</text>
</comment>
<dbReference type="Gene3D" id="3.40.1190.20">
    <property type="match status" value="1"/>
</dbReference>
<feature type="binding site" evidence="13">
    <location>
        <position position="361"/>
    </location>
    <ligand>
        <name>4-amino-2-methyl-5-(diphosphooxymethyl)pyrimidine</name>
        <dbReference type="ChEBI" id="CHEBI:57841"/>
    </ligand>
</feature>
<feature type="binding site" evidence="13">
    <location>
        <position position="400"/>
    </location>
    <ligand>
        <name>4-amino-2-methyl-5-(diphosphooxymethyl)pyrimidine</name>
        <dbReference type="ChEBI" id="CHEBI:57841"/>
    </ligand>
</feature>
<keyword evidence="3 13" id="KW-0479">Metal-binding</keyword>
<evidence type="ECO:0000256" key="4">
    <source>
        <dbReference type="ARBA" id="ARBA00022741"/>
    </source>
</evidence>
<dbReference type="NCBIfam" id="TIGR00693">
    <property type="entry name" value="thiE"/>
    <property type="match status" value="1"/>
</dbReference>
<evidence type="ECO:0000256" key="2">
    <source>
        <dbReference type="ARBA" id="ARBA00022679"/>
    </source>
</evidence>
<feature type="binding site" evidence="13">
    <location>
        <begin position="426"/>
        <end position="428"/>
    </location>
    <ligand>
        <name>2-[(2R,5Z)-2-carboxy-4-methylthiazol-5(2H)-ylidene]ethyl phosphate</name>
        <dbReference type="ChEBI" id="CHEBI:62899"/>
    </ligand>
</feature>
<reference evidence="16" key="1">
    <citation type="submission" date="2022-07" db="EMBL/GenBank/DDBJ databases">
        <title>Complete genome sequence of Salinispirillum sp. LH10-3-1 capable of multiple carbohydrate inversion isolated from a soda lake.</title>
        <authorList>
            <person name="Liu J."/>
            <person name="Zhai Y."/>
            <person name="Zhang H."/>
            <person name="Yang H."/>
            <person name="Qu J."/>
            <person name="Li J."/>
        </authorList>
    </citation>
    <scope>NUCLEOTIDE SEQUENCE</scope>
    <source>
        <strain evidence="16">LH 10-3-1</strain>
    </source>
</reference>
<keyword evidence="8 13" id="KW-0784">Thiamine biosynthesis</keyword>
<feature type="domain" description="Thiamine phosphate synthase/TenI" evidence="14">
    <location>
        <begin position="314"/>
        <end position="483"/>
    </location>
</feature>
<keyword evidence="4" id="KW-0547">Nucleotide-binding</keyword>
<feature type="binding site" evidence="13">
    <location>
        <begin position="329"/>
        <end position="333"/>
    </location>
    <ligand>
        <name>4-amino-2-methyl-5-(diphosphooxymethyl)pyrimidine</name>
        <dbReference type="ChEBI" id="CHEBI:57841"/>
    </ligand>
</feature>
<feature type="binding site" evidence="13">
    <location>
        <position position="381"/>
    </location>
    <ligand>
        <name>Mg(2+)</name>
        <dbReference type="ChEBI" id="CHEBI:18420"/>
    </ligand>
</feature>
<dbReference type="SUPFAM" id="SSF53613">
    <property type="entry name" value="Ribokinase-like"/>
    <property type="match status" value="1"/>
</dbReference>
<dbReference type="GO" id="GO:0008972">
    <property type="term" value="F:phosphomethylpyrimidine kinase activity"/>
    <property type="evidence" value="ECO:0007669"/>
    <property type="project" value="InterPro"/>
</dbReference>
<comment type="catalytic activity">
    <reaction evidence="11 13">
        <text>2-(2-carboxy-4-methylthiazol-5-yl)ethyl phosphate + 4-amino-2-methyl-5-(diphosphooxymethyl)pyrimidine + 2 H(+) = thiamine phosphate + CO2 + diphosphate</text>
        <dbReference type="Rhea" id="RHEA:47848"/>
        <dbReference type="ChEBI" id="CHEBI:15378"/>
        <dbReference type="ChEBI" id="CHEBI:16526"/>
        <dbReference type="ChEBI" id="CHEBI:33019"/>
        <dbReference type="ChEBI" id="CHEBI:37575"/>
        <dbReference type="ChEBI" id="CHEBI:57841"/>
        <dbReference type="ChEBI" id="CHEBI:62890"/>
        <dbReference type="EC" id="2.5.1.3"/>
    </reaction>
</comment>
<dbReference type="GO" id="GO:0008902">
    <property type="term" value="F:hydroxymethylpyrimidine kinase activity"/>
    <property type="evidence" value="ECO:0007669"/>
    <property type="project" value="TreeGrafter"/>
</dbReference>
<feature type="domain" description="Pyridoxamine kinase/Phosphomethylpyrimidine kinase" evidence="15">
    <location>
        <begin position="15"/>
        <end position="266"/>
    </location>
</feature>
<dbReference type="FunFam" id="3.40.1190.20:FF:000003">
    <property type="entry name" value="Phosphomethylpyrimidine kinase ThiD"/>
    <property type="match status" value="1"/>
</dbReference>
<dbReference type="Pfam" id="PF08543">
    <property type="entry name" value="Phos_pyr_kin"/>
    <property type="match status" value="1"/>
</dbReference>
<keyword evidence="9" id="KW-0511">Multifunctional enzyme</keyword>
<feature type="binding site" evidence="13">
    <location>
        <position position="460"/>
    </location>
    <ligand>
        <name>2-[(2R,5Z)-2-carboxy-4-methylthiazol-5(2H)-ylidene]ethyl phosphate</name>
        <dbReference type="ChEBI" id="CHEBI:62899"/>
    </ligand>
</feature>
<dbReference type="GO" id="GO:0004789">
    <property type="term" value="F:thiamine-phosphate diphosphorylase activity"/>
    <property type="evidence" value="ECO:0007669"/>
    <property type="project" value="UniProtKB-UniRule"/>
</dbReference>
<evidence type="ECO:0000256" key="11">
    <source>
        <dbReference type="ARBA" id="ARBA00047851"/>
    </source>
</evidence>
<evidence type="ECO:0000256" key="13">
    <source>
        <dbReference type="HAMAP-Rule" id="MF_00097"/>
    </source>
</evidence>
<dbReference type="Gene3D" id="3.20.20.70">
    <property type="entry name" value="Aldolase class I"/>
    <property type="match status" value="1"/>
</dbReference>
<dbReference type="InterPro" id="IPR029056">
    <property type="entry name" value="Ribokinase-like"/>
</dbReference>
<dbReference type="InterPro" id="IPR034291">
    <property type="entry name" value="TMP_synthase"/>
</dbReference>
<dbReference type="GO" id="GO:0005524">
    <property type="term" value="F:ATP binding"/>
    <property type="evidence" value="ECO:0007669"/>
    <property type="project" value="UniProtKB-KW"/>
</dbReference>
<dbReference type="RefSeq" id="WP_304994779.1">
    <property type="nucleotide sequence ID" value="NZ_CP101717.1"/>
</dbReference>
<comment type="function">
    <text evidence="13">Condenses 4-methyl-5-(beta-hydroxyethyl)thiazole monophosphate (THZ-P) and 2-methyl-4-amino-5-hydroxymethyl pyrimidine pyrophosphate (HMP-PP) to form thiamine monophosphate (TMP).</text>
</comment>
<dbReference type="AlphaFoldDB" id="A0AB38YEM5"/>
<dbReference type="CDD" id="cd01169">
    <property type="entry name" value="HMPP_kinase"/>
    <property type="match status" value="1"/>
</dbReference>
<dbReference type="GO" id="GO:0000287">
    <property type="term" value="F:magnesium ion binding"/>
    <property type="evidence" value="ECO:0007669"/>
    <property type="project" value="UniProtKB-UniRule"/>
</dbReference>
<dbReference type="PANTHER" id="PTHR20858:SF17">
    <property type="entry name" value="HYDROXYMETHYLPYRIMIDINE_PHOSPHOMETHYLPYRIMIDINE KINASE THI20-RELATED"/>
    <property type="match status" value="1"/>
</dbReference>
<dbReference type="EMBL" id="CP101717">
    <property type="protein sequence ID" value="WLD57494.1"/>
    <property type="molecule type" value="Genomic_DNA"/>
</dbReference>
<dbReference type="SUPFAM" id="SSF51391">
    <property type="entry name" value="Thiamin phosphate synthase"/>
    <property type="match status" value="1"/>
</dbReference>
<dbReference type="GO" id="GO:0009228">
    <property type="term" value="P:thiamine biosynthetic process"/>
    <property type="evidence" value="ECO:0007669"/>
    <property type="project" value="UniProtKB-KW"/>
</dbReference>
<evidence type="ECO:0000313" key="16">
    <source>
        <dbReference type="EMBL" id="WLD57494.1"/>
    </source>
</evidence>
<feature type="binding site" evidence="13">
    <location>
        <position position="429"/>
    </location>
    <ligand>
        <name>4-amino-2-methyl-5-(diphosphooxymethyl)pyrimidine</name>
        <dbReference type="ChEBI" id="CHEBI:57841"/>
    </ligand>
</feature>
<dbReference type="InterPro" id="IPR013785">
    <property type="entry name" value="Aldolase_TIM"/>
</dbReference>
<gene>
    <name evidence="13 16" type="primary">thiE</name>
    <name evidence="16" type="ORF">NFC81_12345</name>
</gene>
<name>A0AB38YEM5_9GAMM</name>
<evidence type="ECO:0000256" key="9">
    <source>
        <dbReference type="ARBA" id="ARBA00023268"/>
    </source>
</evidence>
<feature type="binding site" evidence="13">
    <location>
        <begin position="480"/>
        <end position="481"/>
    </location>
    <ligand>
        <name>2-[(2R,5Z)-2-carboxy-4-methylthiazol-5(2H)-ylidene]ethyl phosphate</name>
        <dbReference type="ChEBI" id="CHEBI:62899"/>
    </ligand>
</feature>
<keyword evidence="2 13" id="KW-0808">Transferase</keyword>
<evidence type="ECO:0000256" key="7">
    <source>
        <dbReference type="ARBA" id="ARBA00022842"/>
    </source>
</evidence>
<comment type="cofactor">
    <cofactor evidence="13">
        <name>Mg(2+)</name>
        <dbReference type="ChEBI" id="CHEBI:18420"/>
    </cofactor>
    <text evidence="13">Binds 1 Mg(2+) ion per subunit.</text>
</comment>
<comment type="similarity">
    <text evidence="13">Belongs to the thiamine-phosphate synthase family.</text>
</comment>
<dbReference type="FunFam" id="3.20.20.70:FF:000064">
    <property type="entry name" value="Thiamine-phosphate synthase"/>
    <property type="match status" value="1"/>
</dbReference>
<protein>
    <recommendedName>
        <fullName evidence="13">Thiamine-phosphate synthase</fullName>
        <shortName evidence="13">TP synthase</shortName>
        <shortName evidence="13">TPS</shortName>
        <ecNumber evidence="13">2.5.1.3</ecNumber>
    </recommendedName>
    <alternativeName>
        <fullName evidence="13">Thiamine-phosphate pyrophosphorylase</fullName>
        <shortName evidence="13">TMP pyrophosphorylase</shortName>
        <shortName evidence="13">TMP-PPase</shortName>
    </alternativeName>
</protein>
<dbReference type="GO" id="GO:0009229">
    <property type="term" value="P:thiamine diphosphate biosynthetic process"/>
    <property type="evidence" value="ECO:0007669"/>
    <property type="project" value="UniProtKB-UniRule"/>
</dbReference>
<dbReference type="InterPro" id="IPR004399">
    <property type="entry name" value="HMP/HMP-P_kinase_dom"/>
</dbReference>
<dbReference type="InterPro" id="IPR022998">
    <property type="entry name" value="ThiamineP_synth_TenI"/>
</dbReference>